<dbReference type="EMBL" id="BMKA01000002">
    <property type="protein sequence ID" value="GGA13814.1"/>
    <property type="molecule type" value="Genomic_DNA"/>
</dbReference>
<evidence type="ECO:0008006" key="3">
    <source>
        <dbReference type="Google" id="ProtNLM"/>
    </source>
</evidence>
<dbReference type="PANTHER" id="PTHR37953">
    <property type="entry name" value="UPF0127 PROTEIN MJ1496"/>
    <property type="match status" value="1"/>
</dbReference>
<dbReference type="InterPro" id="IPR038695">
    <property type="entry name" value="Saro_0823-like_sf"/>
</dbReference>
<dbReference type="InterPro" id="IPR003795">
    <property type="entry name" value="DUF192"/>
</dbReference>
<dbReference type="PANTHER" id="PTHR37953:SF1">
    <property type="entry name" value="UPF0127 PROTEIN MJ1496"/>
    <property type="match status" value="1"/>
</dbReference>
<evidence type="ECO:0000313" key="2">
    <source>
        <dbReference type="Proteomes" id="UP000628017"/>
    </source>
</evidence>
<sequence length="127" mass="14122">MRWDGGSVRFNVEIADTFEDRARGLMFRESLPRYGGMLFIYEKPLSVSFWMKNTLIPLDMIFLDRHGVVQNIHENAVPGSLETIPGGDDILAVLEVNGGLSTKLGVPVGAEMRHTAFGDSDPIWPCN</sequence>
<evidence type="ECO:0000313" key="1">
    <source>
        <dbReference type="EMBL" id="GGA13814.1"/>
    </source>
</evidence>
<protein>
    <recommendedName>
        <fullName evidence="3">DUF192 domain-containing protein</fullName>
    </recommendedName>
</protein>
<comment type="caution">
    <text evidence="1">The sequence shown here is derived from an EMBL/GenBank/DDBJ whole genome shotgun (WGS) entry which is preliminary data.</text>
</comment>
<dbReference type="Pfam" id="PF02643">
    <property type="entry name" value="DUF192"/>
    <property type="match status" value="1"/>
</dbReference>
<reference evidence="1" key="2">
    <citation type="submission" date="2020-09" db="EMBL/GenBank/DDBJ databases">
        <authorList>
            <person name="Sun Q."/>
            <person name="Zhou Y."/>
        </authorList>
    </citation>
    <scope>NUCLEOTIDE SEQUENCE</scope>
    <source>
        <strain evidence="1">CGMCC 1.15880</strain>
    </source>
</reference>
<reference evidence="1" key="1">
    <citation type="journal article" date="2014" name="Int. J. Syst. Evol. Microbiol.">
        <title>Complete genome sequence of Corynebacterium casei LMG S-19264T (=DSM 44701T), isolated from a smear-ripened cheese.</title>
        <authorList>
            <consortium name="US DOE Joint Genome Institute (JGI-PGF)"/>
            <person name="Walter F."/>
            <person name="Albersmeier A."/>
            <person name="Kalinowski J."/>
            <person name="Ruckert C."/>
        </authorList>
    </citation>
    <scope>NUCLEOTIDE SEQUENCE</scope>
    <source>
        <strain evidence="1">CGMCC 1.15880</strain>
    </source>
</reference>
<gene>
    <name evidence="1" type="ORF">GCM10011498_12300</name>
</gene>
<keyword evidence="2" id="KW-1185">Reference proteome</keyword>
<dbReference type="AlphaFoldDB" id="A0A916QU43"/>
<organism evidence="1 2">
    <name type="scientific">Neptunicoccus cionae</name>
    <dbReference type="NCBI Taxonomy" id="2035344"/>
    <lineage>
        <taxon>Bacteria</taxon>
        <taxon>Pseudomonadati</taxon>
        <taxon>Pseudomonadota</taxon>
        <taxon>Alphaproteobacteria</taxon>
        <taxon>Rhodobacterales</taxon>
        <taxon>Paracoccaceae</taxon>
        <taxon>Neptunicoccus</taxon>
    </lineage>
</organism>
<accession>A0A916QU43</accession>
<dbReference type="Gene3D" id="2.60.120.1140">
    <property type="entry name" value="Protein of unknown function DUF192"/>
    <property type="match status" value="1"/>
</dbReference>
<dbReference type="Proteomes" id="UP000628017">
    <property type="component" value="Unassembled WGS sequence"/>
</dbReference>
<name>A0A916QU43_9RHOB</name>
<proteinExistence type="predicted"/>
<dbReference type="RefSeq" id="WP_308420686.1">
    <property type="nucleotide sequence ID" value="NZ_BMKA01000002.1"/>
</dbReference>